<accession>A0A3N2RLC6</accession>
<sequence>MEDAPVLVPVLLEDRAAAMDSALSANWNPVPIATFRQLKELLAMSLSAAAPTTEFVTASPTAFNGLFAKASATPPHSAAMPPVMAPATAPAATLRQLKLTAPIMLPTPRLAALAVAPATAPVAMPTPTAEGMTPAIGPLSAPQVK</sequence>
<protein>
    <submittedName>
        <fullName evidence="1">Uncharacterized protein</fullName>
    </submittedName>
</protein>
<reference evidence="1 2" key="1">
    <citation type="submission" date="2018-10" db="EMBL/GenBank/DDBJ databases">
        <title>The genome of Lysobacter enzymogenes OH11.</title>
        <authorList>
            <person name="Liu F."/>
            <person name="Zhao Y."/>
            <person name="Qian G."/>
            <person name="Chen Y."/>
            <person name="Xu H."/>
        </authorList>
    </citation>
    <scope>NUCLEOTIDE SEQUENCE [LARGE SCALE GENOMIC DNA]</scope>
    <source>
        <strain evidence="1 2">OH11</strain>
    </source>
</reference>
<evidence type="ECO:0000313" key="1">
    <source>
        <dbReference type="EMBL" id="ROU08171.1"/>
    </source>
</evidence>
<evidence type="ECO:0000313" key="2">
    <source>
        <dbReference type="Proteomes" id="UP000275910"/>
    </source>
</evidence>
<organism evidence="1 2">
    <name type="scientific">Lysobacter enzymogenes</name>
    <dbReference type="NCBI Taxonomy" id="69"/>
    <lineage>
        <taxon>Bacteria</taxon>
        <taxon>Pseudomonadati</taxon>
        <taxon>Pseudomonadota</taxon>
        <taxon>Gammaproteobacteria</taxon>
        <taxon>Lysobacterales</taxon>
        <taxon>Lysobacteraceae</taxon>
        <taxon>Lysobacter</taxon>
    </lineage>
</organism>
<dbReference type="Proteomes" id="UP000275910">
    <property type="component" value="Unassembled WGS sequence"/>
</dbReference>
<name>A0A3N2RLC6_LYSEN</name>
<dbReference type="AlphaFoldDB" id="A0A3N2RLC6"/>
<gene>
    <name evidence="1" type="ORF">D9T17_05105</name>
</gene>
<proteinExistence type="predicted"/>
<dbReference type="EMBL" id="RCTY01000015">
    <property type="protein sequence ID" value="ROU08171.1"/>
    <property type="molecule type" value="Genomic_DNA"/>
</dbReference>
<comment type="caution">
    <text evidence="1">The sequence shown here is derived from an EMBL/GenBank/DDBJ whole genome shotgun (WGS) entry which is preliminary data.</text>
</comment>